<dbReference type="InterPro" id="IPR019614">
    <property type="entry name" value="SAM-dep_methyl-trfase"/>
</dbReference>
<reference evidence="10 11" key="1">
    <citation type="submission" date="2019-03" db="EMBL/GenBank/DDBJ databases">
        <title>Genomic Encyclopedia of Type Strains, Phase IV (KMG-IV): sequencing the most valuable type-strain genomes for metagenomic binning, comparative biology and taxonomic classification.</title>
        <authorList>
            <person name="Goeker M."/>
        </authorList>
    </citation>
    <scope>NUCLEOTIDE SEQUENCE [LARGE SCALE GENOMIC DNA]</scope>
    <source>
        <strain evidence="10 11">LX-B</strain>
    </source>
</reference>
<accession>A0A4R1RME3</accession>
<dbReference type="CDD" id="cd21153">
    <property type="entry name" value="PUA_RlmI"/>
    <property type="match status" value="1"/>
</dbReference>
<keyword evidence="6" id="KW-0949">S-adenosyl-L-methionine</keyword>
<dbReference type="Gene3D" id="2.30.130.10">
    <property type="entry name" value="PUA domain"/>
    <property type="match status" value="1"/>
</dbReference>
<keyword evidence="2" id="KW-0963">Cytoplasm</keyword>
<dbReference type="SMART" id="SM00359">
    <property type="entry name" value="PUA"/>
    <property type="match status" value="1"/>
</dbReference>
<evidence type="ECO:0000259" key="9">
    <source>
        <dbReference type="SMART" id="SM00359"/>
    </source>
</evidence>
<dbReference type="CDD" id="cd02440">
    <property type="entry name" value="AdoMet_MTases"/>
    <property type="match status" value="1"/>
</dbReference>
<name>A0A4R1RME3_HYDET</name>
<dbReference type="OrthoDB" id="9805492at2"/>
<dbReference type="InterPro" id="IPR002478">
    <property type="entry name" value="PUA"/>
</dbReference>
<comment type="similarity">
    <text evidence="8">Belongs to the methyltransferase superfamily. RlmI family.</text>
</comment>
<dbReference type="AlphaFoldDB" id="A0A4R1RME3"/>
<dbReference type="PROSITE" id="PS50890">
    <property type="entry name" value="PUA"/>
    <property type="match status" value="1"/>
</dbReference>
<gene>
    <name evidence="10" type="ORF">EDC14_101435</name>
</gene>
<evidence type="ECO:0000256" key="1">
    <source>
        <dbReference type="ARBA" id="ARBA00004496"/>
    </source>
</evidence>
<dbReference type="InterPro" id="IPR041532">
    <property type="entry name" value="RlmI-like_PUA"/>
</dbReference>
<keyword evidence="3" id="KW-0698">rRNA processing</keyword>
<dbReference type="Gene3D" id="3.30.750.80">
    <property type="entry name" value="RNA methyltransferase domain (HRMD) like"/>
    <property type="match status" value="1"/>
</dbReference>
<dbReference type="SUPFAM" id="SSF88697">
    <property type="entry name" value="PUA domain-like"/>
    <property type="match status" value="1"/>
</dbReference>
<evidence type="ECO:0000256" key="6">
    <source>
        <dbReference type="ARBA" id="ARBA00022691"/>
    </source>
</evidence>
<dbReference type="GO" id="GO:0032259">
    <property type="term" value="P:methylation"/>
    <property type="evidence" value="ECO:0007669"/>
    <property type="project" value="UniProtKB-KW"/>
</dbReference>
<dbReference type="GO" id="GO:0003723">
    <property type="term" value="F:RNA binding"/>
    <property type="evidence" value="ECO:0007669"/>
    <property type="project" value="UniProtKB-KW"/>
</dbReference>
<dbReference type="Pfam" id="PF17785">
    <property type="entry name" value="PUA_3"/>
    <property type="match status" value="1"/>
</dbReference>
<evidence type="ECO:0000256" key="7">
    <source>
        <dbReference type="ARBA" id="ARBA00022884"/>
    </source>
</evidence>
<comment type="subcellular location">
    <subcellularLocation>
        <location evidence="1">Cytoplasm</location>
    </subcellularLocation>
</comment>
<evidence type="ECO:0000256" key="3">
    <source>
        <dbReference type="ARBA" id="ARBA00022552"/>
    </source>
</evidence>
<dbReference type="CDD" id="cd11572">
    <property type="entry name" value="RlmI_M_like"/>
    <property type="match status" value="1"/>
</dbReference>
<dbReference type="Pfam" id="PF10672">
    <property type="entry name" value="Methyltrans_SAM"/>
    <property type="match status" value="1"/>
</dbReference>
<evidence type="ECO:0000256" key="5">
    <source>
        <dbReference type="ARBA" id="ARBA00022679"/>
    </source>
</evidence>
<evidence type="ECO:0000256" key="4">
    <source>
        <dbReference type="ARBA" id="ARBA00022603"/>
    </source>
</evidence>
<dbReference type="PANTHER" id="PTHR42873:SF1">
    <property type="entry name" value="S-ADENOSYLMETHIONINE-DEPENDENT METHYLTRANSFERASE DOMAIN-CONTAINING PROTEIN"/>
    <property type="match status" value="1"/>
</dbReference>
<sequence length="391" mass="43985">MNQVVLKAGKDKRVRAGHLWIYQGEIGIIGIGVKPGEVVEVLDNRNRFLGLGYYNYSSQIAVRLLTTIRERVDEDFFRRRLQGAIRYRERVKPGASCCRLVYGEGDLLPGLVVDKFEDYLVVQFLTMGMEVHRDLILELLVELCRPKGIIERSDLSVRHLEDLPERSGCVYGENPGPLLIRDNQLQFRVDLLEGQKTGYFLDQSANRAALAPYVKGRKTLDCFCHVGSFAVHAAAYGASSVLGVDISEDAVRLAAENAELNGLQERCSFKTANAFDFLRDQSSLRERYDLIVLDPPAFTKSKQALEGAVRGYKEINLRALKLLPPGGILVTCSCSHHLHPDLFWEIIAAAAADAKRRIRLLERRTQGLDHPILVGVPETEYLKCFIFEVIQ</sequence>
<dbReference type="Proteomes" id="UP000295008">
    <property type="component" value="Unassembled WGS sequence"/>
</dbReference>
<dbReference type="PANTHER" id="PTHR42873">
    <property type="entry name" value="RIBOSOMAL RNA LARGE SUBUNIT METHYLTRANSFERASE"/>
    <property type="match status" value="1"/>
</dbReference>
<evidence type="ECO:0000256" key="8">
    <source>
        <dbReference type="ARBA" id="ARBA00038091"/>
    </source>
</evidence>
<evidence type="ECO:0000256" key="2">
    <source>
        <dbReference type="ARBA" id="ARBA00022490"/>
    </source>
</evidence>
<dbReference type="EMBL" id="SLUN01000014">
    <property type="protein sequence ID" value="TCL67346.1"/>
    <property type="molecule type" value="Genomic_DNA"/>
</dbReference>
<proteinExistence type="inferred from homology"/>
<feature type="domain" description="PUA" evidence="9">
    <location>
        <begin position="2"/>
        <end position="86"/>
    </location>
</feature>
<keyword evidence="4 10" id="KW-0489">Methyltransferase</keyword>
<dbReference type="SUPFAM" id="SSF53335">
    <property type="entry name" value="S-adenosyl-L-methionine-dependent methyltransferases"/>
    <property type="match status" value="1"/>
</dbReference>
<keyword evidence="7" id="KW-0694">RNA-binding</keyword>
<dbReference type="InterPro" id="IPR029063">
    <property type="entry name" value="SAM-dependent_MTases_sf"/>
</dbReference>
<evidence type="ECO:0000313" key="10">
    <source>
        <dbReference type="EMBL" id="TCL67346.1"/>
    </source>
</evidence>
<dbReference type="GO" id="GO:0005737">
    <property type="term" value="C:cytoplasm"/>
    <property type="evidence" value="ECO:0007669"/>
    <property type="project" value="UniProtKB-SubCell"/>
</dbReference>
<keyword evidence="11" id="KW-1185">Reference proteome</keyword>
<evidence type="ECO:0000313" key="11">
    <source>
        <dbReference type="Proteomes" id="UP000295008"/>
    </source>
</evidence>
<dbReference type="InterPro" id="IPR015947">
    <property type="entry name" value="PUA-like_sf"/>
</dbReference>
<dbReference type="InterPro" id="IPR036974">
    <property type="entry name" value="PUA_sf"/>
</dbReference>
<dbReference type="GO" id="GO:0008168">
    <property type="term" value="F:methyltransferase activity"/>
    <property type="evidence" value="ECO:0007669"/>
    <property type="project" value="UniProtKB-KW"/>
</dbReference>
<dbReference type="Gene3D" id="3.40.50.150">
    <property type="entry name" value="Vaccinia Virus protein VP39"/>
    <property type="match status" value="1"/>
</dbReference>
<dbReference type="GO" id="GO:0006364">
    <property type="term" value="P:rRNA processing"/>
    <property type="evidence" value="ECO:0007669"/>
    <property type="project" value="UniProtKB-KW"/>
</dbReference>
<comment type="caution">
    <text evidence="10">The sequence shown here is derived from an EMBL/GenBank/DDBJ whole genome shotgun (WGS) entry which is preliminary data.</text>
</comment>
<protein>
    <submittedName>
        <fullName evidence="10">SAM-dependent methyltransferase</fullName>
    </submittedName>
</protein>
<keyword evidence="5 10" id="KW-0808">Transferase</keyword>
<organism evidence="10 11">
    <name type="scientific">Hydrogenispora ethanolica</name>
    <dbReference type="NCBI Taxonomy" id="1082276"/>
    <lineage>
        <taxon>Bacteria</taxon>
        <taxon>Bacillati</taxon>
        <taxon>Bacillota</taxon>
        <taxon>Hydrogenispora</taxon>
    </lineage>
</organism>
<dbReference type="RefSeq" id="WP_132014607.1">
    <property type="nucleotide sequence ID" value="NZ_SLUN01000014.1"/>
</dbReference>